<proteinExistence type="predicted"/>
<evidence type="ECO:0008006" key="5">
    <source>
        <dbReference type="Google" id="ProtNLM"/>
    </source>
</evidence>
<reference evidence="3" key="1">
    <citation type="journal article" date="2023" name="GigaByte">
        <title>Genome assembly of the bearded iris, Iris pallida Lam.</title>
        <authorList>
            <person name="Bruccoleri R.E."/>
            <person name="Oakeley E.J."/>
            <person name="Faust A.M.E."/>
            <person name="Altorfer M."/>
            <person name="Dessus-Babus S."/>
            <person name="Burckhardt D."/>
            <person name="Oertli M."/>
            <person name="Naumann U."/>
            <person name="Petersen F."/>
            <person name="Wong J."/>
        </authorList>
    </citation>
    <scope>NUCLEOTIDE SEQUENCE</scope>
    <source>
        <strain evidence="3">GSM-AAB239-AS_SAM_17_03QT</strain>
    </source>
</reference>
<dbReference type="Proteomes" id="UP001140949">
    <property type="component" value="Unassembled WGS sequence"/>
</dbReference>
<sequence length="72" mass="7881">MEVSLVFLHCCCCTPTAATVPKIWWSVEKLSSDRSEHNDGWINPGRPPASRAVSSSSCLAGSRYLDWPSTVV</sequence>
<reference evidence="3" key="2">
    <citation type="submission" date="2023-04" db="EMBL/GenBank/DDBJ databases">
        <authorList>
            <person name="Bruccoleri R.E."/>
            <person name="Oakeley E.J."/>
            <person name="Faust A.-M."/>
            <person name="Dessus-Babus S."/>
            <person name="Altorfer M."/>
            <person name="Burckhardt D."/>
            <person name="Oertli M."/>
            <person name="Naumann U."/>
            <person name="Petersen F."/>
            <person name="Wong J."/>
        </authorList>
    </citation>
    <scope>NUCLEOTIDE SEQUENCE</scope>
    <source>
        <strain evidence="3">GSM-AAB239-AS_SAM_17_03QT</strain>
        <tissue evidence="3">Leaf</tissue>
    </source>
</reference>
<evidence type="ECO:0000313" key="4">
    <source>
        <dbReference type="Proteomes" id="UP001140949"/>
    </source>
</evidence>
<evidence type="ECO:0000256" key="1">
    <source>
        <dbReference type="SAM" id="MobiDB-lite"/>
    </source>
</evidence>
<dbReference type="EMBL" id="JANAVB010029417">
    <property type="protein sequence ID" value="KAJ6814966.1"/>
    <property type="molecule type" value="Genomic_DNA"/>
</dbReference>
<evidence type="ECO:0000256" key="2">
    <source>
        <dbReference type="SAM" id="SignalP"/>
    </source>
</evidence>
<protein>
    <recommendedName>
        <fullName evidence="5">Secreted protein</fullName>
    </recommendedName>
</protein>
<name>A0AAX6FF30_IRIPA</name>
<keyword evidence="4" id="KW-1185">Reference proteome</keyword>
<keyword evidence="2" id="KW-0732">Signal</keyword>
<dbReference type="AlphaFoldDB" id="A0AAX6FF30"/>
<feature type="signal peptide" evidence="2">
    <location>
        <begin position="1"/>
        <end position="18"/>
    </location>
</feature>
<gene>
    <name evidence="3" type="ORF">M6B38_136090</name>
</gene>
<accession>A0AAX6FF30</accession>
<comment type="caution">
    <text evidence="3">The sequence shown here is derived from an EMBL/GenBank/DDBJ whole genome shotgun (WGS) entry which is preliminary data.</text>
</comment>
<feature type="region of interest" description="Disordered" evidence="1">
    <location>
        <begin position="34"/>
        <end position="54"/>
    </location>
</feature>
<organism evidence="3 4">
    <name type="scientific">Iris pallida</name>
    <name type="common">Sweet iris</name>
    <dbReference type="NCBI Taxonomy" id="29817"/>
    <lineage>
        <taxon>Eukaryota</taxon>
        <taxon>Viridiplantae</taxon>
        <taxon>Streptophyta</taxon>
        <taxon>Embryophyta</taxon>
        <taxon>Tracheophyta</taxon>
        <taxon>Spermatophyta</taxon>
        <taxon>Magnoliopsida</taxon>
        <taxon>Liliopsida</taxon>
        <taxon>Asparagales</taxon>
        <taxon>Iridaceae</taxon>
        <taxon>Iridoideae</taxon>
        <taxon>Irideae</taxon>
        <taxon>Iris</taxon>
    </lineage>
</organism>
<evidence type="ECO:0000313" key="3">
    <source>
        <dbReference type="EMBL" id="KAJ6814966.1"/>
    </source>
</evidence>
<feature type="chain" id="PRO_5043579077" description="Secreted protein" evidence="2">
    <location>
        <begin position="19"/>
        <end position="72"/>
    </location>
</feature>